<dbReference type="PANTHER" id="PTHR43562:SF3">
    <property type="entry name" value="SODIUM ION_PROTON EXCHANGER (EUROFUNG)"/>
    <property type="match status" value="1"/>
</dbReference>
<feature type="transmembrane region" description="Helical" evidence="10">
    <location>
        <begin position="100"/>
        <end position="119"/>
    </location>
</feature>
<evidence type="ECO:0000313" key="13">
    <source>
        <dbReference type="Proteomes" id="UP000305674"/>
    </source>
</evidence>
<comment type="subcellular location">
    <subcellularLocation>
        <location evidence="1">Membrane</location>
        <topology evidence="1">Multi-pass membrane protein</topology>
    </subcellularLocation>
</comment>
<feature type="transmembrane region" description="Helical" evidence="10">
    <location>
        <begin position="320"/>
        <end position="345"/>
    </location>
</feature>
<keyword evidence="2" id="KW-0813">Transport</keyword>
<gene>
    <name evidence="12" type="ORF">FCL40_08380</name>
</gene>
<evidence type="ECO:0000256" key="1">
    <source>
        <dbReference type="ARBA" id="ARBA00004141"/>
    </source>
</evidence>
<dbReference type="OrthoDB" id="9781411at2"/>
<evidence type="ECO:0000313" key="12">
    <source>
        <dbReference type="EMBL" id="TKB49342.1"/>
    </source>
</evidence>
<evidence type="ECO:0000256" key="4">
    <source>
        <dbReference type="ARBA" id="ARBA00022692"/>
    </source>
</evidence>
<evidence type="ECO:0000259" key="11">
    <source>
        <dbReference type="Pfam" id="PF00999"/>
    </source>
</evidence>
<sequence>MSGAPPLRRCGDPMHLDTFLLSLLLMLLLAKILAQLCWHLGLPAVVGELSAGLVLGPSLLGWVQPHLQLQNLAELGVVTLMFVIGCETSIKRLMHSGPRVLTVALSGVLVPAMVIPPMVHWLLPAPPLEALFFGVALTATSIGIAMRVLRLNHQDRGVMGHTILGAAIIDDVLGVLLLGLMFSLSNGDLEPTRLFLQLVTIVLFLMLAPVATRVLIYLLKPLAKRDLLPGFHASTVLLLICLFGWLAYLCGTPPLLGGFAAGLGVSRHFTSPWSKWLVNPFSFTRQLEHASGPLNDVLAPLFFSYVGLSIDLSQHALTPAFLVVALALTTAAVLAKLQCGLWIAASWRQKMMLGSAMVPRGEVGLVFAEMGRQVNLLGAEGFTLLVLVITLTTIVGPVMLKWACSPPVAQGQGGGSPD</sequence>
<keyword evidence="3" id="KW-0050">Antiport</keyword>
<dbReference type="AlphaFoldDB" id="A0A4U1BE69"/>
<dbReference type="GO" id="GO:1902600">
    <property type="term" value="P:proton transmembrane transport"/>
    <property type="evidence" value="ECO:0007669"/>
    <property type="project" value="InterPro"/>
</dbReference>
<reference evidence="12 13" key="1">
    <citation type="submission" date="2019-04" db="EMBL/GenBank/DDBJ databases">
        <authorList>
            <person name="Hwang J.C."/>
        </authorList>
    </citation>
    <scope>NUCLEOTIDE SEQUENCE [LARGE SCALE GENOMIC DNA]</scope>
    <source>
        <strain evidence="12 13">IMCC35001</strain>
    </source>
</reference>
<keyword evidence="6" id="KW-0915">Sodium</keyword>
<evidence type="ECO:0000256" key="2">
    <source>
        <dbReference type="ARBA" id="ARBA00022448"/>
    </source>
</evidence>
<organism evidence="12 13">
    <name type="scientific">Ferrimonas sediminicola</name>
    <dbReference type="NCBI Taxonomy" id="2569538"/>
    <lineage>
        <taxon>Bacteria</taxon>
        <taxon>Pseudomonadati</taxon>
        <taxon>Pseudomonadota</taxon>
        <taxon>Gammaproteobacteria</taxon>
        <taxon>Alteromonadales</taxon>
        <taxon>Ferrimonadaceae</taxon>
        <taxon>Ferrimonas</taxon>
    </lineage>
</organism>
<accession>A0A4U1BE69</accession>
<keyword evidence="13" id="KW-1185">Reference proteome</keyword>
<keyword evidence="7" id="KW-0406">Ion transport</keyword>
<evidence type="ECO:0000256" key="5">
    <source>
        <dbReference type="ARBA" id="ARBA00022989"/>
    </source>
</evidence>
<keyword evidence="8 10" id="KW-0472">Membrane</keyword>
<dbReference type="GO" id="GO:0016020">
    <property type="term" value="C:membrane"/>
    <property type="evidence" value="ECO:0007669"/>
    <property type="project" value="UniProtKB-SubCell"/>
</dbReference>
<evidence type="ECO:0000256" key="7">
    <source>
        <dbReference type="ARBA" id="ARBA00023065"/>
    </source>
</evidence>
<evidence type="ECO:0000256" key="6">
    <source>
        <dbReference type="ARBA" id="ARBA00023053"/>
    </source>
</evidence>
<evidence type="ECO:0000256" key="3">
    <source>
        <dbReference type="ARBA" id="ARBA00022449"/>
    </source>
</evidence>
<dbReference type="Pfam" id="PF00999">
    <property type="entry name" value="Na_H_Exchanger"/>
    <property type="match status" value="1"/>
</dbReference>
<dbReference type="PANTHER" id="PTHR43562">
    <property type="entry name" value="NAPA-TYPE SODIUM/HYDROGEN ANTIPORTER"/>
    <property type="match status" value="1"/>
</dbReference>
<dbReference type="EMBL" id="SWCI01000004">
    <property type="protein sequence ID" value="TKB49342.1"/>
    <property type="molecule type" value="Genomic_DNA"/>
</dbReference>
<feature type="domain" description="Cation/H+ exchanger transmembrane" evidence="11">
    <location>
        <begin position="26"/>
        <end position="403"/>
    </location>
</feature>
<dbReference type="GO" id="GO:0006814">
    <property type="term" value="P:sodium ion transport"/>
    <property type="evidence" value="ECO:0007669"/>
    <property type="project" value="UniProtKB-KW"/>
</dbReference>
<feature type="transmembrane region" description="Helical" evidence="10">
    <location>
        <begin position="231"/>
        <end position="249"/>
    </location>
</feature>
<dbReference type="InterPro" id="IPR006153">
    <property type="entry name" value="Cation/H_exchanger_TM"/>
</dbReference>
<dbReference type="InterPro" id="IPR038770">
    <property type="entry name" value="Na+/solute_symporter_sf"/>
</dbReference>
<evidence type="ECO:0000256" key="10">
    <source>
        <dbReference type="SAM" id="Phobius"/>
    </source>
</evidence>
<evidence type="ECO:0000256" key="9">
    <source>
        <dbReference type="ARBA" id="ARBA00023201"/>
    </source>
</evidence>
<dbReference type="GO" id="GO:0015297">
    <property type="term" value="F:antiporter activity"/>
    <property type="evidence" value="ECO:0007669"/>
    <property type="project" value="UniProtKB-KW"/>
</dbReference>
<feature type="transmembrane region" description="Helical" evidence="10">
    <location>
        <begin position="131"/>
        <end position="149"/>
    </location>
</feature>
<proteinExistence type="predicted"/>
<feature type="transmembrane region" description="Helical" evidence="10">
    <location>
        <begin position="382"/>
        <end position="400"/>
    </location>
</feature>
<dbReference type="Proteomes" id="UP000305674">
    <property type="component" value="Unassembled WGS sequence"/>
</dbReference>
<name>A0A4U1BE69_9GAMM</name>
<keyword evidence="4 10" id="KW-0812">Transmembrane</keyword>
<dbReference type="Gene3D" id="1.20.1530.20">
    <property type="match status" value="1"/>
</dbReference>
<feature type="transmembrane region" description="Helical" evidence="10">
    <location>
        <begin position="161"/>
        <end position="182"/>
    </location>
</feature>
<keyword evidence="5 10" id="KW-1133">Transmembrane helix</keyword>
<keyword evidence="9" id="KW-0739">Sodium transport</keyword>
<protein>
    <submittedName>
        <fullName evidence="12">Cation:proton antiporter</fullName>
    </submittedName>
</protein>
<evidence type="ECO:0000256" key="8">
    <source>
        <dbReference type="ARBA" id="ARBA00023136"/>
    </source>
</evidence>
<comment type="caution">
    <text evidence="12">The sequence shown here is derived from an EMBL/GenBank/DDBJ whole genome shotgun (WGS) entry which is preliminary data.</text>
</comment>
<feature type="transmembrane region" description="Helical" evidence="10">
    <location>
        <begin position="194"/>
        <end position="219"/>
    </location>
</feature>